<dbReference type="PANTHER" id="PTHR33164:SF43">
    <property type="entry name" value="HTH-TYPE TRANSCRIPTIONAL REPRESSOR YETL"/>
    <property type="match status" value="1"/>
</dbReference>
<accession>A0A2Z3H240</accession>
<organism evidence="2 3">
    <name type="scientific">Hymenobacter nivis</name>
    <dbReference type="NCBI Taxonomy" id="1850093"/>
    <lineage>
        <taxon>Bacteria</taxon>
        <taxon>Pseudomonadati</taxon>
        <taxon>Bacteroidota</taxon>
        <taxon>Cytophagia</taxon>
        <taxon>Cytophagales</taxon>
        <taxon>Hymenobacteraceae</taxon>
        <taxon>Hymenobacter</taxon>
    </lineage>
</organism>
<name>A0A2Z3H240_9BACT</name>
<evidence type="ECO:0000259" key="1">
    <source>
        <dbReference type="PROSITE" id="PS50995"/>
    </source>
</evidence>
<evidence type="ECO:0000313" key="3">
    <source>
        <dbReference type="Proteomes" id="UP000245999"/>
    </source>
</evidence>
<proteinExistence type="predicted"/>
<dbReference type="InterPro" id="IPR036388">
    <property type="entry name" value="WH-like_DNA-bd_sf"/>
</dbReference>
<sequence length="153" mass="17442">MRIEDEIKQPVFRNAYEKAIINLTYTAGWLEMRQAAAFKPFGLTLPQFNLLRILRGQHPRPATVALLIDRMLDKTSNASRIVDRLEEKQLVTRTVCPANRRAVDIRITEAGLALLSRLATDNVLEPERLGLGRFSEEELQQLSDLLDKMRAAD</sequence>
<dbReference type="AlphaFoldDB" id="A0A2Z3H240"/>
<dbReference type="KEGG" id="hnv:DDQ68_21250"/>
<reference evidence="3" key="1">
    <citation type="submission" date="2018-04" db="EMBL/GenBank/DDBJ databases">
        <title>Complete genome of Antarctic heterotrophic bacterium Hymenobacter nivis.</title>
        <authorList>
            <person name="Terashima M."/>
        </authorList>
    </citation>
    <scope>NUCLEOTIDE SEQUENCE [LARGE SCALE GENOMIC DNA]</scope>
    <source>
        <strain evidence="3">NBRC 111535</strain>
    </source>
</reference>
<dbReference type="Proteomes" id="UP000245999">
    <property type="component" value="Chromosome"/>
</dbReference>
<dbReference type="GO" id="GO:0003700">
    <property type="term" value="F:DNA-binding transcription factor activity"/>
    <property type="evidence" value="ECO:0007669"/>
    <property type="project" value="InterPro"/>
</dbReference>
<dbReference type="Pfam" id="PF01047">
    <property type="entry name" value="MarR"/>
    <property type="match status" value="1"/>
</dbReference>
<dbReference type="GO" id="GO:0006950">
    <property type="term" value="P:response to stress"/>
    <property type="evidence" value="ECO:0007669"/>
    <property type="project" value="TreeGrafter"/>
</dbReference>
<dbReference type="OrthoDB" id="763883at2"/>
<keyword evidence="3" id="KW-1185">Reference proteome</keyword>
<dbReference type="InterPro" id="IPR000835">
    <property type="entry name" value="HTH_MarR-typ"/>
</dbReference>
<dbReference type="PROSITE" id="PS50995">
    <property type="entry name" value="HTH_MARR_2"/>
    <property type="match status" value="1"/>
</dbReference>
<protein>
    <submittedName>
        <fullName evidence="2">MarR family transcriptional regulator</fullName>
    </submittedName>
</protein>
<gene>
    <name evidence="2" type="ORF">DDQ68_21250</name>
</gene>
<dbReference type="SMART" id="SM00347">
    <property type="entry name" value="HTH_MARR"/>
    <property type="match status" value="1"/>
</dbReference>
<dbReference type="RefSeq" id="WP_109658089.1">
    <property type="nucleotide sequence ID" value="NZ_CP029145.1"/>
</dbReference>
<feature type="domain" description="HTH marR-type" evidence="1">
    <location>
        <begin position="13"/>
        <end position="151"/>
    </location>
</feature>
<dbReference type="SUPFAM" id="SSF46785">
    <property type="entry name" value="Winged helix' DNA-binding domain"/>
    <property type="match status" value="1"/>
</dbReference>
<dbReference type="Gene3D" id="1.10.10.10">
    <property type="entry name" value="Winged helix-like DNA-binding domain superfamily/Winged helix DNA-binding domain"/>
    <property type="match status" value="1"/>
</dbReference>
<evidence type="ECO:0000313" key="2">
    <source>
        <dbReference type="EMBL" id="AWM35070.1"/>
    </source>
</evidence>
<dbReference type="InterPro" id="IPR039422">
    <property type="entry name" value="MarR/SlyA-like"/>
</dbReference>
<dbReference type="PRINTS" id="PR00598">
    <property type="entry name" value="HTHMARR"/>
</dbReference>
<dbReference type="InterPro" id="IPR036390">
    <property type="entry name" value="WH_DNA-bd_sf"/>
</dbReference>
<dbReference type="EMBL" id="CP029145">
    <property type="protein sequence ID" value="AWM35070.1"/>
    <property type="molecule type" value="Genomic_DNA"/>
</dbReference>
<dbReference type="PANTHER" id="PTHR33164">
    <property type="entry name" value="TRANSCRIPTIONAL REGULATOR, MARR FAMILY"/>
    <property type="match status" value="1"/>
</dbReference>